<evidence type="ECO:0000313" key="4">
    <source>
        <dbReference type="Proteomes" id="UP000283568"/>
    </source>
</evidence>
<dbReference type="RefSeq" id="WP_099133686.1">
    <property type="nucleotide sequence ID" value="NZ_CAWNOJ010000035.1"/>
</dbReference>
<organism evidence="1 3">
    <name type="scientific">Xenorhabdus ehlersii</name>
    <dbReference type="NCBI Taxonomy" id="290111"/>
    <lineage>
        <taxon>Bacteria</taxon>
        <taxon>Pseudomonadati</taxon>
        <taxon>Pseudomonadota</taxon>
        <taxon>Gammaproteobacteria</taxon>
        <taxon>Enterobacterales</taxon>
        <taxon>Morganellaceae</taxon>
        <taxon>Xenorhabdus</taxon>
    </lineage>
</organism>
<dbReference type="OrthoDB" id="6464420at2"/>
<accession>A0A2D0ILG2</accession>
<reference evidence="2 4" key="2">
    <citation type="submission" date="2018-09" db="EMBL/GenBank/DDBJ databases">
        <title>Genomic Encyclopedia of Archaeal and Bacterial Type Strains, Phase II (KMG-II): from individual species to whole genera.</title>
        <authorList>
            <person name="Goeker M."/>
        </authorList>
    </citation>
    <scope>NUCLEOTIDE SEQUENCE [LARGE SCALE GENOMIC DNA]</scope>
    <source>
        <strain evidence="2 4">DSM 16337</strain>
    </source>
</reference>
<evidence type="ECO:0000313" key="2">
    <source>
        <dbReference type="EMBL" id="RKE91812.1"/>
    </source>
</evidence>
<keyword evidence="4" id="KW-1185">Reference proteome</keyword>
<sequence>MDNENDVNKLILDNRHHVDDGCDHTDRILYDLNQAARARSRQPYQPKPKLIPIAKPATIAEPCINIGKRFNYGRNIVRGMYELTQLGRTAEYIAMLLRMPLGDVQRVLLRNTPVQKAVYKQVMAAPKPIEKEVIKRLSAESKE</sequence>
<dbReference type="AlphaFoldDB" id="A0A2D0ILG2"/>
<dbReference type="Proteomes" id="UP000283568">
    <property type="component" value="Unassembled WGS sequence"/>
</dbReference>
<gene>
    <name evidence="2" type="ORF">BDE27_2089</name>
    <name evidence="1" type="ORF">Xehl_03529</name>
</gene>
<reference evidence="1 3" key="1">
    <citation type="journal article" date="2017" name="Nat. Microbiol.">
        <title>Natural product diversity associated with the nematode symbionts Photorhabdus and Xenorhabdus.</title>
        <authorList>
            <person name="Tobias N.J."/>
            <person name="Wolff H."/>
            <person name="Djahanschiri B."/>
            <person name="Grundmann F."/>
            <person name="Kronenwerth M."/>
            <person name="Shi Y.M."/>
            <person name="Simonyi S."/>
            <person name="Grun P."/>
            <person name="Shapiro-Ilan D."/>
            <person name="Pidot S.J."/>
            <person name="Stinear T.P."/>
            <person name="Ebersberger I."/>
            <person name="Bode H.B."/>
        </authorList>
    </citation>
    <scope>NUCLEOTIDE SEQUENCE [LARGE SCALE GENOMIC DNA]</scope>
    <source>
        <strain evidence="1 3">DSM 16337</strain>
    </source>
</reference>
<dbReference type="EMBL" id="NIBT01000023">
    <property type="protein sequence ID" value="PHM22652.1"/>
    <property type="molecule type" value="Genomic_DNA"/>
</dbReference>
<dbReference type="Proteomes" id="UP000225605">
    <property type="component" value="Unassembled WGS sequence"/>
</dbReference>
<protein>
    <submittedName>
        <fullName evidence="1">Uncharacterized protein</fullName>
    </submittedName>
</protein>
<name>A0A2D0ILG2_9GAMM</name>
<evidence type="ECO:0000313" key="1">
    <source>
        <dbReference type="EMBL" id="PHM22652.1"/>
    </source>
</evidence>
<proteinExistence type="predicted"/>
<dbReference type="EMBL" id="RAQI01000002">
    <property type="protein sequence ID" value="RKE91812.1"/>
    <property type="molecule type" value="Genomic_DNA"/>
</dbReference>
<evidence type="ECO:0000313" key="3">
    <source>
        <dbReference type="Proteomes" id="UP000225605"/>
    </source>
</evidence>
<comment type="caution">
    <text evidence="1">The sequence shown here is derived from an EMBL/GenBank/DDBJ whole genome shotgun (WGS) entry which is preliminary data.</text>
</comment>